<feature type="region of interest" description="Disordered" evidence="1">
    <location>
        <begin position="55"/>
        <end position="74"/>
    </location>
</feature>
<reference evidence="2 3" key="1">
    <citation type="journal article" date="2024" name="Nat. Commun.">
        <title>Phylogenomics reveals the evolutionary origins of lichenization in chlorophyte algae.</title>
        <authorList>
            <person name="Puginier C."/>
            <person name="Libourel C."/>
            <person name="Otte J."/>
            <person name="Skaloud P."/>
            <person name="Haon M."/>
            <person name="Grisel S."/>
            <person name="Petersen M."/>
            <person name="Berrin J.G."/>
            <person name="Delaux P.M."/>
            <person name="Dal Grande F."/>
            <person name="Keller J."/>
        </authorList>
    </citation>
    <scope>NUCLEOTIDE SEQUENCE [LARGE SCALE GENOMIC DNA]</scope>
    <source>
        <strain evidence="2 3">SAG 2523</strain>
    </source>
</reference>
<evidence type="ECO:0008006" key="4">
    <source>
        <dbReference type="Google" id="ProtNLM"/>
    </source>
</evidence>
<name>A0AAW1TEG8_9CHLO</name>
<evidence type="ECO:0000256" key="1">
    <source>
        <dbReference type="SAM" id="MobiDB-lite"/>
    </source>
</evidence>
<dbReference type="EMBL" id="JALJOV010000037">
    <property type="protein sequence ID" value="KAK9868272.1"/>
    <property type="molecule type" value="Genomic_DNA"/>
</dbReference>
<evidence type="ECO:0000313" key="2">
    <source>
        <dbReference type="EMBL" id="KAK9868272.1"/>
    </source>
</evidence>
<accession>A0AAW1TEG8</accession>
<organism evidence="2 3">
    <name type="scientific">Apatococcus fuscideae</name>
    <dbReference type="NCBI Taxonomy" id="2026836"/>
    <lineage>
        <taxon>Eukaryota</taxon>
        <taxon>Viridiplantae</taxon>
        <taxon>Chlorophyta</taxon>
        <taxon>core chlorophytes</taxon>
        <taxon>Trebouxiophyceae</taxon>
        <taxon>Chlorellales</taxon>
        <taxon>Chlorellaceae</taxon>
        <taxon>Apatococcus</taxon>
    </lineage>
</organism>
<keyword evidence="3" id="KW-1185">Reference proteome</keyword>
<sequence length="241" mass="26821">MLPLVVPIQKRCFSCSDGSVIDRKQVPTSYGRQHVSATHRADSSTGVVNEYVRQDHADDRQQNPTRDLDARAPLPPATAFSIDSRMRGWYFSVKVWADAWPQDEYTEDRSIHGVLEEASRSGGKANLSLVLCKHDTREAQCNHLRLAMAMEKLANPDMATAMEEVALPALWQNLVHAANGRIQQYWLHGGVVQCECDAESFELGDPMKLAADLALSTQLGDSDINLQHPRALTALHELYDA</sequence>
<feature type="compositionally biased region" description="Basic and acidic residues" evidence="1">
    <location>
        <begin position="55"/>
        <end position="70"/>
    </location>
</feature>
<comment type="caution">
    <text evidence="2">The sequence shown here is derived from an EMBL/GenBank/DDBJ whole genome shotgun (WGS) entry which is preliminary data.</text>
</comment>
<gene>
    <name evidence="2" type="ORF">WJX84_011458</name>
</gene>
<proteinExistence type="predicted"/>
<dbReference type="Proteomes" id="UP001485043">
    <property type="component" value="Unassembled WGS sequence"/>
</dbReference>
<protein>
    <recommendedName>
        <fullName evidence="4">SWIM-type domain-containing protein</fullName>
    </recommendedName>
</protein>
<dbReference type="AlphaFoldDB" id="A0AAW1TEG8"/>
<evidence type="ECO:0000313" key="3">
    <source>
        <dbReference type="Proteomes" id="UP001485043"/>
    </source>
</evidence>